<keyword evidence="6" id="KW-1185">Reference proteome</keyword>
<feature type="compositionally biased region" description="Basic and acidic residues" evidence="3">
    <location>
        <begin position="87"/>
        <end position="97"/>
    </location>
</feature>
<comment type="subcellular location">
    <subcellularLocation>
        <location evidence="1">Nucleus</location>
    </subcellularLocation>
</comment>
<feature type="region of interest" description="Disordered" evidence="3">
    <location>
        <begin position="1"/>
        <end position="97"/>
    </location>
</feature>
<evidence type="ECO:0000313" key="6">
    <source>
        <dbReference type="Proteomes" id="UP001447188"/>
    </source>
</evidence>
<evidence type="ECO:0000256" key="2">
    <source>
        <dbReference type="ARBA" id="ARBA00023242"/>
    </source>
</evidence>
<evidence type="ECO:0000259" key="4">
    <source>
        <dbReference type="Pfam" id="PF07808"/>
    </source>
</evidence>
<feature type="compositionally biased region" description="Low complexity" evidence="3">
    <location>
        <begin position="350"/>
        <end position="371"/>
    </location>
</feature>
<feature type="compositionally biased region" description="Basic and acidic residues" evidence="3">
    <location>
        <begin position="8"/>
        <end position="17"/>
    </location>
</feature>
<proteinExistence type="predicted"/>
<feature type="compositionally biased region" description="Acidic residues" evidence="3">
    <location>
        <begin position="161"/>
        <end position="176"/>
    </location>
</feature>
<feature type="region of interest" description="Disordered" evidence="3">
    <location>
        <begin position="419"/>
        <end position="519"/>
    </location>
</feature>
<evidence type="ECO:0000256" key="3">
    <source>
        <dbReference type="SAM" id="MobiDB-lite"/>
    </source>
</evidence>
<dbReference type="Proteomes" id="UP001447188">
    <property type="component" value="Unassembled WGS sequence"/>
</dbReference>
<comment type="caution">
    <text evidence="5">The sequence shown here is derived from an EMBL/GenBank/DDBJ whole genome shotgun (WGS) entry which is preliminary data.</text>
</comment>
<reference evidence="5 6" key="1">
    <citation type="submission" date="2024-02" db="EMBL/GenBank/DDBJ databases">
        <title>Discinaceae phylogenomics.</title>
        <authorList>
            <person name="Dirks A.C."/>
            <person name="James T.Y."/>
        </authorList>
    </citation>
    <scope>NUCLEOTIDE SEQUENCE [LARGE SCALE GENOMIC DNA]</scope>
    <source>
        <strain evidence="5 6">ACD0624</strain>
    </source>
</reference>
<evidence type="ECO:0000256" key="1">
    <source>
        <dbReference type="ARBA" id="ARBA00004123"/>
    </source>
</evidence>
<dbReference type="InterPro" id="IPR039896">
    <property type="entry name" value="Red-like"/>
</dbReference>
<feature type="compositionally biased region" description="Low complexity" evidence="3">
    <location>
        <begin position="419"/>
        <end position="433"/>
    </location>
</feature>
<sequence length="519" mass="56197">MNNAQFRKLLETPRSERTPSQNGATATPLLGSRQRSSMPMTPRSVSTQSDFARQVAAHNATLNPKPARKFRSSAAPLGTSLPTGYVDRAKTRDDAPDDERDIRLEALAELAKEGTIDREEYVRQTKLLGGDVKSTHLVKGLDYALLEKVRRGEDVMAGGETIDEGEEEAEDEDMDDKLERVLEQEVVPVERKEEKKKGIKAPPAPKTRTEILAALKESRRAAKEAAQPSLGAKFKKIGQPKVKVKEKPKEEEKEKVKYVTLPDGRVKKMVKREKPKKVELEAPDPTSAPLGMMPPPKPNVAVEEEDDDIFEGAGAEYDPLAGLQDDSSSSDEEDETPEPKKLKPEDGRDTPPTLATASTTPPPSTSLSETLMPPPPPPPPPKTNYFNESTSTTSDSSTYKPPSAASLLSDPALVAALAKASSLRPLSSSSSSADAEKAKRHAALLESADRDAFDVDFGFGGSRDFGDEDDDDGYQTKKKGGAKRKRGGEKKVKKGDKNDAGVVGKIVEERYGKGKGSGA</sequence>
<accession>A0ABR3GJY0</accession>
<feature type="compositionally biased region" description="Low complexity" evidence="3">
    <location>
        <begin position="389"/>
        <end position="398"/>
    </location>
</feature>
<feature type="region of interest" description="Disordered" evidence="3">
    <location>
        <begin position="189"/>
        <end position="405"/>
    </location>
</feature>
<organism evidence="5 6">
    <name type="scientific">Discina gigas</name>
    <dbReference type="NCBI Taxonomy" id="1032678"/>
    <lineage>
        <taxon>Eukaryota</taxon>
        <taxon>Fungi</taxon>
        <taxon>Dikarya</taxon>
        <taxon>Ascomycota</taxon>
        <taxon>Pezizomycotina</taxon>
        <taxon>Pezizomycetes</taxon>
        <taxon>Pezizales</taxon>
        <taxon>Discinaceae</taxon>
        <taxon>Discina</taxon>
    </lineage>
</organism>
<keyword evidence="2" id="KW-0539">Nucleus</keyword>
<feature type="compositionally biased region" description="Basic and acidic residues" evidence="3">
    <location>
        <begin position="337"/>
        <end position="349"/>
    </location>
</feature>
<name>A0ABR3GJY0_9PEZI</name>
<feature type="compositionally biased region" description="Basic residues" evidence="3">
    <location>
        <begin position="233"/>
        <end position="242"/>
    </location>
</feature>
<feature type="compositionally biased region" description="Pro residues" evidence="3">
    <location>
        <begin position="372"/>
        <end position="382"/>
    </location>
</feature>
<feature type="compositionally biased region" description="Polar residues" evidence="3">
    <location>
        <begin position="33"/>
        <end position="51"/>
    </location>
</feature>
<feature type="compositionally biased region" description="Basic and acidic residues" evidence="3">
    <location>
        <begin position="243"/>
        <end position="257"/>
    </location>
</feature>
<protein>
    <recommendedName>
        <fullName evidence="4">RED-like N-terminal domain-containing protein</fullName>
    </recommendedName>
</protein>
<dbReference type="InterPro" id="IPR012916">
    <property type="entry name" value="RED_N"/>
</dbReference>
<dbReference type="PANTHER" id="PTHR12765">
    <property type="entry name" value="RED PROTEIN IK FACTOR CYTOKINE IK"/>
    <property type="match status" value="1"/>
</dbReference>
<feature type="compositionally biased region" description="Basic residues" evidence="3">
    <location>
        <begin position="476"/>
        <end position="494"/>
    </location>
</feature>
<feature type="domain" description="RED-like N-terminal" evidence="4">
    <location>
        <begin position="85"/>
        <end position="196"/>
    </location>
</feature>
<evidence type="ECO:0000313" key="5">
    <source>
        <dbReference type="EMBL" id="KAL0636158.1"/>
    </source>
</evidence>
<dbReference type="Pfam" id="PF07808">
    <property type="entry name" value="RED_N"/>
    <property type="match status" value="1"/>
</dbReference>
<gene>
    <name evidence="5" type="ORF">Q9L58_004832</name>
</gene>
<feature type="region of interest" description="Disordered" evidence="3">
    <location>
        <begin position="157"/>
        <end position="176"/>
    </location>
</feature>
<dbReference type="EMBL" id="JBBBZM010000055">
    <property type="protein sequence ID" value="KAL0636158.1"/>
    <property type="molecule type" value="Genomic_DNA"/>
</dbReference>